<dbReference type="GO" id="GO:0043022">
    <property type="term" value="F:ribosome binding"/>
    <property type="evidence" value="ECO:0007669"/>
    <property type="project" value="InterPro"/>
</dbReference>
<dbReference type="InterPro" id="IPR001884">
    <property type="entry name" value="IF5A-like"/>
</dbReference>
<keyword evidence="3 7" id="KW-0853">WD repeat</keyword>
<keyword evidence="5" id="KW-0648">Protein biosynthesis</keyword>
<dbReference type="FunFam" id="2.30.30.30:FF:000012">
    <property type="entry name" value="Eukaryotic translation initiation factor 5A"/>
    <property type="match status" value="1"/>
</dbReference>
<comment type="caution">
    <text evidence="10">The sequence shown here is derived from an EMBL/GenBank/DDBJ whole genome shotgun (WGS) entry which is preliminary data.</text>
</comment>
<dbReference type="SMART" id="SM01376">
    <property type="entry name" value="eIF-5a"/>
    <property type="match status" value="1"/>
</dbReference>
<evidence type="ECO:0000256" key="4">
    <source>
        <dbReference type="ARBA" id="ARBA00022737"/>
    </source>
</evidence>
<dbReference type="InterPro" id="IPR019769">
    <property type="entry name" value="Trans_elong_IF5A_hypusine_site"/>
</dbReference>
<dbReference type="SUPFAM" id="SSF50104">
    <property type="entry name" value="Translation proteins SH3-like domain"/>
    <property type="match status" value="1"/>
</dbReference>
<reference evidence="10" key="1">
    <citation type="journal article" date="2023" name="Mol. Ecol. Resour.">
        <title>Chromosome-level genome assembly of a triploid poplar Populus alba 'Berolinensis'.</title>
        <authorList>
            <person name="Chen S."/>
            <person name="Yu Y."/>
            <person name="Wang X."/>
            <person name="Wang S."/>
            <person name="Zhang T."/>
            <person name="Zhou Y."/>
            <person name="He R."/>
            <person name="Meng N."/>
            <person name="Wang Y."/>
            <person name="Liu W."/>
            <person name="Liu Z."/>
            <person name="Liu J."/>
            <person name="Guo Q."/>
            <person name="Huang H."/>
            <person name="Sederoff R.R."/>
            <person name="Wang G."/>
            <person name="Qu G."/>
            <person name="Chen S."/>
        </authorList>
    </citation>
    <scope>NUCLEOTIDE SEQUENCE</scope>
    <source>
        <strain evidence="10">SC-2020</strain>
    </source>
</reference>
<evidence type="ECO:0000313" key="10">
    <source>
        <dbReference type="EMBL" id="KAJ6982623.1"/>
    </source>
</evidence>
<evidence type="ECO:0000259" key="9">
    <source>
        <dbReference type="SMART" id="SM01376"/>
    </source>
</evidence>
<dbReference type="SUPFAM" id="SSF50978">
    <property type="entry name" value="WD40 repeat-like"/>
    <property type="match status" value="1"/>
</dbReference>
<dbReference type="Gene3D" id="2.30.30.30">
    <property type="match status" value="1"/>
</dbReference>
<dbReference type="InterPro" id="IPR008991">
    <property type="entry name" value="Translation_prot_SH3-like_sf"/>
</dbReference>
<dbReference type="Gene3D" id="2.130.10.10">
    <property type="entry name" value="YVTN repeat-like/Quinoprotein amine dehydrogenase"/>
    <property type="match status" value="1"/>
</dbReference>
<dbReference type="Proteomes" id="UP001164929">
    <property type="component" value="Chromosome 10"/>
</dbReference>
<keyword evidence="8" id="KW-0472">Membrane</keyword>
<evidence type="ECO:0000313" key="11">
    <source>
        <dbReference type="Proteomes" id="UP001164929"/>
    </source>
</evidence>
<gene>
    <name evidence="10" type="ORF">NC653_025666</name>
</gene>
<dbReference type="InterPro" id="IPR048670">
    <property type="entry name" value="IF5A-like_N"/>
</dbReference>
<organism evidence="10 11">
    <name type="scientific">Populus alba x Populus x berolinensis</name>
    <dbReference type="NCBI Taxonomy" id="444605"/>
    <lineage>
        <taxon>Eukaryota</taxon>
        <taxon>Viridiplantae</taxon>
        <taxon>Streptophyta</taxon>
        <taxon>Embryophyta</taxon>
        <taxon>Tracheophyta</taxon>
        <taxon>Spermatophyta</taxon>
        <taxon>Magnoliopsida</taxon>
        <taxon>eudicotyledons</taxon>
        <taxon>Gunneridae</taxon>
        <taxon>Pentapetalae</taxon>
        <taxon>rosids</taxon>
        <taxon>fabids</taxon>
        <taxon>Malpighiales</taxon>
        <taxon>Salicaceae</taxon>
        <taxon>Saliceae</taxon>
        <taxon>Populus</taxon>
    </lineage>
</organism>
<keyword evidence="6" id="KW-0385">Hypusine</keyword>
<evidence type="ECO:0000256" key="5">
    <source>
        <dbReference type="ARBA" id="ARBA00022917"/>
    </source>
</evidence>
<dbReference type="GO" id="GO:0045905">
    <property type="term" value="P:positive regulation of translational termination"/>
    <property type="evidence" value="ECO:0007669"/>
    <property type="project" value="InterPro"/>
</dbReference>
<evidence type="ECO:0000256" key="6">
    <source>
        <dbReference type="ARBA" id="ARBA00023071"/>
    </source>
</evidence>
<evidence type="ECO:0000256" key="8">
    <source>
        <dbReference type="SAM" id="Phobius"/>
    </source>
</evidence>
<dbReference type="InterPro" id="IPR014722">
    <property type="entry name" value="Rib_uL2_dom2"/>
</dbReference>
<dbReference type="InterPro" id="IPR036322">
    <property type="entry name" value="WD40_repeat_dom_sf"/>
</dbReference>
<keyword evidence="8" id="KW-1133">Transmembrane helix</keyword>
<dbReference type="PROSITE" id="PS50082">
    <property type="entry name" value="WD_REPEATS_2"/>
    <property type="match status" value="1"/>
</dbReference>
<keyword evidence="11" id="KW-1185">Reference proteome</keyword>
<comment type="similarity">
    <text evidence="1">Belongs to the eIF-5A family.</text>
</comment>
<dbReference type="AlphaFoldDB" id="A0AAD6MBT6"/>
<keyword evidence="4" id="KW-0677">Repeat</keyword>
<accession>A0AAD6MBT6</accession>
<dbReference type="Pfam" id="PF01287">
    <property type="entry name" value="eIF-5a"/>
    <property type="match status" value="1"/>
</dbReference>
<evidence type="ECO:0000256" key="3">
    <source>
        <dbReference type="ARBA" id="ARBA00022574"/>
    </source>
</evidence>
<dbReference type="PROSITE" id="PS00302">
    <property type="entry name" value="IF5A_HYPUSINE"/>
    <property type="match status" value="1"/>
</dbReference>
<dbReference type="GO" id="GO:0003743">
    <property type="term" value="F:translation initiation factor activity"/>
    <property type="evidence" value="ECO:0007669"/>
    <property type="project" value="UniProtKB-KW"/>
</dbReference>
<dbReference type="Gene3D" id="2.40.50.140">
    <property type="entry name" value="Nucleic acid-binding proteins"/>
    <property type="match status" value="1"/>
</dbReference>
<sequence>MNQFARQHKPTRISLYCVFLPCILSYPFNVFVTFVEFEVLLWVWFDLKMVSPHLRFREISGDPNAIVQAIPDTERYIAAISSDPHSSRHGRGQLLLQVHNMEVDGSETLKLKLRLYDVDSSLLRLEAPAPSQAALLDCCFQTESVAFTAASDGSIIRYDLHSGTNDAIGNHQDIAACVGYSIETCKLPVMSWDVRLANPLTLFRNLDAEIESISVSGFDLMVAVGAAVNIYDLRNFERAVDLKESSMDVGIRCVASTSYTRGYAIGSIDGRVAVEISNPLNLNSIRYTFRCHPKTKDGKAHLVSVNDIAFNPLMGGTFVTGDNEGYVTAWDAQSKRKLHEFPRYPNSVASLSYNHVGQLLAVASSYTYQEANETEVPPQIFIQKMDGSDIGYSPEVSRDSIALHTISLSFLYRYFVCFVIATLLTIAAMSDEEQHFESKADAGASKTYPQQAGTIRKNGYIVIKNRPCKVVEVSTSKTGKHGHAKCHFVAIDIFNGKKLEDIVPSSHNCDVPHVNRTDYQLIDISEDGFVSLLTENGNTKDDLRLPTDDSLLSQIKDGFGEGKDLVVTVMSSMGEEQICALKDVGPK</sequence>
<feature type="transmembrane region" description="Helical" evidence="8">
    <location>
        <begin position="12"/>
        <end position="45"/>
    </location>
</feature>
<name>A0AAD6MBT6_9ROSI</name>
<dbReference type="GO" id="GO:0045901">
    <property type="term" value="P:positive regulation of translational elongation"/>
    <property type="evidence" value="ECO:0007669"/>
    <property type="project" value="InterPro"/>
</dbReference>
<dbReference type="InterPro" id="IPR001680">
    <property type="entry name" value="WD40_rpt"/>
</dbReference>
<dbReference type="GO" id="GO:0003723">
    <property type="term" value="F:RNA binding"/>
    <property type="evidence" value="ECO:0007669"/>
    <property type="project" value="InterPro"/>
</dbReference>
<dbReference type="PANTHER" id="PTHR10971">
    <property type="entry name" value="MRNA EXPORT FACTOR AND BUB3"/>
    <property type="match status" value="1"/>
</dbReference>
<evidence type="ECO:0000256" key="2">
    <source>
        <dbReference type="ARBA" id="ARBA00022540"/>
    </source>
</evidence>
<feature type="repeat" description="WD" evidence="7">
    <location>
        <begin position="298"/>
        <end position="340"/>
    </location>
</feature>
<dbReference type="Pfam" id="PF21485">
    <property type="entry name" value="IF5A-like_N"/>
    <property type="match status" value="1"/>
</dbReference>
<protein>
    <submittedName>
        <fullName evidence="10">Mitotic checkpoint protein BUB3.3</fullName>
    </submittedName>
</protein>
<keyword evidence="2" id="KW-0396">Initiation factor</keyword>
<dbReference type="NCBIfam" id="TIGR00037">
    <property type="entry name" value="eIF_5A"/>
    <property type="match status" value="1"/>
</dbReference>
<feature type="domain" description="Translation initiation factor 5A C-terminal" evidence="9">
    <location>
        <begin position="513"/>
        <end position="582"/>
    </location>
</feature>
<dbReference type="InterPro" id="IPR020189">
    <property type="entry name" value="IF5A_C"/>
</dbReference>
<dbReference type="GO" id="GO:0003746">
    <property type="term" value="F:translation elongation factor activity"/>
    <property type="evidence" value="ECO:0007669"/>
    <property type="project" value="InterPro"/>
</dbReference>
<evidence type="ECO:0000256" key="1">
    <source>
        <dbReference type="ARBA" id="ARBA00006016"/>
    </source>
</evidence>
<dbReference type="EMBL" id="JAQIZT010000010">
    <property type="protein sequence ID" value="KAJ6982623.1"/>
    <property type="molecule type" value="Genomic_DNA"/>
</dbReference>
<proteinExistence type="inferred from homology"/>
<dbReference type="FunFam" id="2.130.10.10:FF:002185">
    <property type="entry name" value="Transducin family protein, putative, expressed"/>
    <property type="match status" value="1"/>
</dbReference>
<dbReference type="CDD" id="cd04468">
    <property type="entry name" value="S1_eIF5A"/>
    <property type="match status" value="1"/>
</dbReference>
<dbReference type="InterPro" id="IPR012340">
    <property type="entry name" value="NA-bd_OB-fold"/>
</dbReference>
<dbReference type="InterPro" id="IPR015943">
    <property type="entry name" value="WD40/YVTN_repeat-like_dom_sf"/>
</dbReference>
<dbReference type="SUPFAM" id="SSF50249">
    <property type="entry name" value="Nucleic acid-binding proteins"/>
    <property type="match status" value="1"/>
</dbReference>
<dbReference type="FunFam" id="2.40.50.140:FF:000034">
    <property type="entry name" value="Eukaryotic translation initiation factor 5A"/>
    <property type="match status" value="1"/>
</dbReference>
<evidence type="ECO:0000256" key="7">
    <source>
        <dbReference type="PROSITE-ProRule" id="PRU00221"/>
    </source>
</evidence>
<keyword evidence="8" id="KW-0812">Transmembrane</keyword>